<evidence type="ECO:0000256" key="7">
    <source>
        <dbReference type="RuleBase" id="RU365068"/>
    </source>
</evidence>
<evidence type="ECO:0000256" key="4">
    <source>
        <dbReference type="ARBA" id="ARBA00022840"/>
    </source>
</evidence>
<dbReference type="Gene3D" id="3.40.50.300">
    <property type="entry name" value="P-loop containing nucleotide triphosphate hydrolases"/>
    <property type="match status" value="2"/>
</dbReference>
<dbReference type="SUPFAM" id="SSF52540">
    <property type="entry name" value="P-loop containing nucleoside triphosphate hydrolases"/>
    <property type="match status" value="1"/>
</dbReference>
<evidence type="ECO:0000256" key="6">
    <source>
        <dbReference type="RuleBase" id="RU000492"/>
    </source>
</evidence>
<dbReference type="Pfam" id="PF00270">
    <property type="entry name" value="DEAD"/>
    <property type="match status" value="1"/>
</dbReference>
<evidence type="ECO:0000313" key="12">
    <source>
        <dbReference type="Proteomes" id="UP000015241"/>
    </source>
</evidence>
<dbReference type="GO" id="GO:0005524">
    <property type="term" value="F:ATP binding"/>
    <property type="evidence" value="ECO:0007669"/>
    <property type="project" value="UniProtKB-UniRule"/>
</dbReference>
<gene>
    <name evidence="11" type="ORF">FOMPIDRAFT_147827</name>
</gene>
<comment type="catalytic activity">
    <reaction evidence="7">
        <text>ATP + H2O = ADP + phosphate + H(+)</text>
        <dbReference type="Rhea" id="RHEA:13065"/>
        <dbReference type="ChEBI" id="CHEBI:15377"/>
        <dbReference type="ChEBI" id="CHEBI:15378"/>
        <dbReference type="ChEBI" id="CHEBI:30616"/>
        <dbReference type="ChEBI" id="CHEBI:43474"/>
        <dbReference type="ChEBI" id="CHEBI:456216"/>
        <dbReference type="EC" id="3.6.4.13"/>
    </reaction>
</comment>
<evidence type="ECO:0000259" key="9">
    <source>
        <dbReference type="PROSITE" id="PS51192"/>
    </source>
</evidence>
<dbReference type="PROSITE" id="PS51194">
    <property type="entry name" value="HELICASE_CTER"/>
    <property type="match status" value="1"/>
</dbReference>
<feature type="domain" description="Helicase C-terminal" evidence="10">
    <location>
        <begin position="431"/>
        <end position="585"/>
    </location>
</feature>
<dbReference type="GO" id="GO:0016787">
    <property type="term" value="F:hydrolase activity"/>
    <property type="evidence" value="ECO:0007669"/>
    <property type="project" value="UniProtKB-KW"/>
</dbReference>
<keyword evidence="2 6" id="KW-0378">Hydrolase</keyword>
<dbReference type="Proteomes" id="UP000015241">
    <property type="component" value="Unassembled WGS sequence"/>
</dbReference>
<dbReference type="Pfam" id="PF00271">
    <property type="entry name" value="Helicase_C"/>
    <property type="match status" value="1"/>
</dbReference>
<dbReference type="InParanoid" id="S8FX04"/>
<dbReference type="InterPro" id="IPR014001">
    <property type="entry name" value="Helicase_ATP-bd"/>
</dbReference>
<evidence type="ECO:0000256" key="2">
    <source>
        <dbReference type="ARBA" id="ARBA00022801"/>
    </source>
</evidence>
<dbReference type="EC" id="3.6.4.13" evidence="7"/>
<dbReference type="InterPro" id="IPR011545">
    <property type="entry name" value="DEAD/DEAH_box_helicase_dom"/>
</dbReference>
<keyword evidence="5 7" id="KW-0694">RNA-binding</keyword>
<dbReference type="PROSITE" id="PS00039">
    <property type="entry name" value="DEAD_ATP_HELICASE"/>
    <property type="match status" value="1"/>
</dbReference>
<dbReference type="GO" id="GO:0003723">
    <property type="term" value="F:RNA binding"/>
    <property type="evidence" value="ECO:0007669"/>
    <property type="project" value="UniProtKB-UniRule"/>
</dbReference>
<dbReference type="CDD" id="cd17956">
    <property type="entry name" value="DEADc_DDX51"/>
    <property type="match status" value="1"/>
</dbReference>
<dbReference type="OrthoDB" id="3370at2759"/>
<dbReference type="SMART" id="SM00490">
    <property type="entry name" value="HELICc"/>
    <property type="match status" value="1"/>
</dbReference>
<evidence type="ECO:0000256" key="1">
    <source>
        <dbReference type="ARBA" id="ARBA00022741"/>
    </source>
</evidence>
<organism evidence="11 12">
    <name type="scientific">Fomitopsis schrenkii</name>
    <name type="common">Brown rot fungus</name>
    <dbReference type="NCBI Taxonomy" id="2126942"/>
    <lineage>
        <taxon>Eukaryota</taxon>
        <taxon>Fungi</taxon>
        <taxon>Dikarya</taxon>
        <taxon>Basidiomycota</taxon>
        <taxon>Agaricomycotina</taxon>
        <taxon>Agaricomycetes</taxon>
        <taxon>Polyporales</taxon>
        <taxon>Fomitopsis</taxon>
    </lineage>
</organism>
<evidence type="ECO:0000313" key="11">
    <source>
        <dbReference type="EMBL" id="EPT05646.1"/>
    </source>
</evidence>
<dbReference type="EMBL" id="KE504123">
    <property type="protein sequence ID" value="EPT05646.1"/>
    <property type="molecule type" value="Genomic_DNA"/>
</dbReference>
<keyword evidence="1 6" id="KW-0547">Nucleotide-binding</keyword>
<dbReference type="PANTHER" id="PTHR24031">
    <property type="entry name" value="RNA HELICASE"/>
    <property type="match status" value="1"/>
</dbReference>
<dbReference type="InterPro" id="IPR001650">
    <property type="entry name" value="Helicase_C-like"/>
</dbReference>
<keyword evidence="4 6" id="KW-0067">ATP-binding</keyword>
<dbReference type="eggNOG" id="KOG0350">
    <property type="taxonomic scope" value="Eukaryota"/>
</dbReference>
<dbReference type="InterPro" id="IPR027417">
    <property type="entry name" value="P-loop_NTPase"/>
</dbReference>
<comment type="similarity">
    <text evidence="6">Belongs to the DEAD box helicase family.</text>
</comment>
<reference evidence="11 12" key="1">
    <citation type="journal article" date="2012" name="Science">
        <title>The Paleozoic origin of enzymatic lignin decomposition reconstructed from 31 fungal genomes.</title>
        <authorList>
            <person name="Floudas D."/>
            <person name="Binder M."/>
            <person name="Riley R."/>
            <person name="Barry K."/>
            <person name="Blanchette R.A."/>
            <person name="Henrissat B."/>
            <person name="Martinez A.T."/>
            <person name="Otillar R."/>
            <person name="Spatafora J.W."/>
            <person name="Yadav J.S."/>
            <person name="Aerts A."/>
            <person name="Benoit I."/>
            <person name="Boyd A."/>
            <person name="Carlson A."/>
            <person name="Copeland A."/>
            <person name="Coutinho P.M."/>
            <person name="de Vries R.P."/>
            <person name="Ferreira P."/>
            <person name="Findley K."/>
            <person name="Foster B."/>
            <person name="Gaskell J."/>
            <person name="Glotzer D."/>
            <person name="Gorecki P."/>
            <person name="Heitman J."/>
            <person name="Hesse C."/>
            <person name="Hori C."/>
            <person name="Igarashi K."/>
            <person name="Jurgens J.A."/>
            <person name="Kallen N."/>
            <person name="Kersten P."/>
            <person name="Kohler A."/>
            <person name="Kuees U."/>
            <person name="Kumar T.K.A."/>
            <person name="Kuo A."/>
            <person name="LaButti K."/>
            <person name="Larrondo L.F."/>
            <person name="Lindquist E."/>
            <person name="Ling A."/>
            <person name="Lombard V."/>
            <person name="Lucas S."/>
            <person name="Lundell T."/>
            <person name="Martin R."/>
            <person name="McLaughlin D.J."/>
            <person name="Morgenstern I."/>
            <person name="Morin E."/>
            <person name="Murat C."/>
            <person name="Nagy L.G."/>
            <person name="Nolan M."/>
            <person name="Ohm R.A."/>
            <person name="Patyshakuliyeva A."/>
            <person name="Rokas A."/>
            <person name="Ruiz-Duenas F.J."/>
            <person name="Sabat G."/>
            <person name="Salamov A."/>
            <person name="Samejima M."/>
            <person name="Schmutz J."/>
            <person name="Slot J.C."/>
            <person name="St John F."/>
            <person name="Stenlid J."/>
            <person name="Sun H."/>
            <person name="Sun S."/>
            <person name="Syed K."/>
            <person name="Tsang A."/>
            <person name="Wiebenga A."/>
            <person name="Young D."/>
            <person name="Pisabarro A."/>
            <person name="Eastwood D.C."/>
            <person name="Martin F."/>
            <person name="Cullen D."/>
            <person name="Grigoriev I.V."/>
            <person name="Hibbett D.S."/>
        </authorList>
    </citation>
    <scope>NUCLEOTIDE SEQUENCE</scope>
    <source>
        <strain evidence="12">FP-58527</strain>
    </source>
</reference>
<dbReference type="CDD" id="cd18787">
    <property type="entry name" value="SF2_C_DEAD"/>
    <property type="match status" value="1"/>
</dbReference>
<dbReference type="AlphaFoldDB" id="S8FX04"/>
<evidence type="ECO:0000256" key="3">
    <source>
        <dbReference type="ARBA" id="ARBA00022806"/>
    </source>
</evidence>
<dbReference type="PROSITE" id="PS51192">
    <property type="entry name" value="HELICASE_ATP_BIND_1"/>
    <property type="match status" value="1"/>
</dbReference>
<dbReference type="SMART" id="SM00487">
    <property type="entry name" value="DEXDc"/>
    <property type="match status" value="1"/>
</dbReference>
<feature type="compositionally biased region" description="Pro residues" evidence="8">
    <location>
        <begin position="45"/>
        <end position="72"/>
    </location>
</feature>
<dbReference type="InterPro" id="IPR000629">
    <property type="entry name" value="RNA-helicase_DEAD-box_CS"/>
</dbReference>
<evidence type="ECO:0000256" key="5">
    <source>
        <dbReference type="ARBA" id="ARBA00022884"/>
    </source>
</evidence>
<proteinExistence type="inferred from homology"/>
<dbReference type="STRING" id="743788.S8FX04"/>
<dbReference type="GO" id="GO:0003724">
    <property type="term" value="F:RNA helicase activity"/>
    <property type="evidence" value="ECO:0007669"/>
    <property type="project" value="UniProtKB-EC"/>
</dbReference>
<evidence type="ECO:0000259" key="10">
    <source>
        <dbReference type="PROSITE" id="PS51194"/>
    </source>
</evidence>
<keyword evidence="3 6" id="KW-0347">Helicase</keyword>
<comment type="function">
    <text evidence="7">RNA helicase.</text>
</comment>
<feature type="region of interest" description="Disordered" evidence="8">
    <location>
        <begin position="1"/>
        <end position="76"/>
    </location>
</feature>
<accession>S8FX04</accession>
<name>S8FX04_FOMSC</name>
<dbReference type="HOGENOM" id="CLU_003041_15_3_1"/>
<comment type="domain">
    <text evidence="7">The Q motif is unique to and characteristic of the DEAD box family of RNA helicases and controls ATP binding and hydrolysis.</text>
</comment>
<sequence length="607" mass="67558">MKNKKVQRNTQGELGQEDAERPRKRRKLEIEEHYTEHVDDDNDPSHPPTPQTRPRSPTPPAALPIFPLPTRPDAPSKQTLALQGLDKALIEAELVDPAKLQPFPTAPDDDGGTGLSERTRKRLQELGITELFAVQTAVIPFLLTPDSAKALYLPYDPPRDVCVSAPTGSGKTLAYVLPIVEVLSVRVVTRLRALIVLPTRDLVTQVRETFDVVAKGRGLKIATATGQHSFAHEQAQLLASRSPDLQGGSSKVDVLICTPGRLMDHLSGTPNFSLQHLRFLVIDEADRLLAQSFQDWLAQVLAATRPPSLADHTPTPPSQDRVDIPRADALAPAFLHLLRDVPQLRTDIDQKRESSCQKLLFSATLTRDPAKIAALNLREPKYFVVQGQRAVEKGDGEGMLDFVMEKFSMPATLTEHMFVCSSAEKPLILFHLVHTHDVVNALVFTKSAESTARLVKLFEFFEAALRMERGGAPVVARAYSSDLSPNERKLILEQFKNQDIHILVCSDLISRGIDINHVTHVVSYDAPVDMRKYVHRVGRTARAGRSGDAWTLVEEQEARYFKTMLKSVDRLDKVKRMRVADRDVQGLKTPYEKALALLKDAYARTGD</sequence>
<protein>
    <recommendedName>
        <fullName evidence="7">ATP-dependent RNA helicase</fullName>
        <ecNumber evidence="7">3.6.4.13</ecNumber>
    </recommendedName>
</protein>
<keyword evidence="12" id="KW-1185">Reference proteome</keyword>
<feature type="compositionally biased region" description="Basic and acidic residues" evidence="8">
    <location>
        <begin position="28"/>
        <end position="37"/>
    </location>
</feature>
<feature type="domain" description="Helicase ATP-binding" evidence="9">
    <location>
        <begin position="152"/>
        <end position="383"/>
    </location>
</feature>
<dbReference type="FunCoup" id="S8FX04">
    <property type="interactions" value="752"/>
</dbReference>
<evidence type="ECO:0000256" key="8">
    <source>
        <dbReference type="SAM" id="MobiDB-lite"/>
    </source>
</evidence>
<feature type="region of interest" description="Disordered" evidence="8">
    <location>
        <begin position="96"/>
        <end position="116"/>
    </location>
</feature>